<name>A0ABR2HQ63_9PEZI</name>
<evidence type="ECO:0000259" key="3">
    <source>
        <dbReference type="Pfam" id="PF20163"/>
    </source>
</evidence>
<feature type="compositionally biased region" description="Polar residues" evidence="1">
    <location>
        <begin position="1"/>
        <end position="11"/>
    </location>
</feature>
<dbReference type="EMBL" id="JAPCWZ010000009">
    <property type="protein sequence ID" value="KAK8851222.1"/>
    <property type="molecule type" value="Genomic_DNA"/>
</dbReference>
<evidence type="ECO:0000256" key="2">
    <source>
        <dbReference type="SAM" id="Phobius"/>
    </source>
</evidence>
<accession>A0ABR2HQ63</accession>
<feature type="transmembrane region" description="Helical" evidence="2">
    <location>
        <begin position="702"/>
        <end position="723"/>
    </location>
</feature>
<feature type="transmembrane region" description="Helical" evidence="2">
    <location>
        <begin position="564"/>
        <end position="582"/>
    </location>
</feature>
<reference evidence="4 5" key="1">
    <citation type="journal article" date="2024" name="IMA Fungus">
        <title>Apiospora arundinis, a panoply of carbohydrate-active enzymes and secondary metabolites.</title>
        <authorList>
            <person name="Sorensen T."/>
            <person name="Petersen C."/>
            <person name="Muurmann A.T."/>
            <person name="Christiansen J.V."/>
            <person name="Brundto M.L."/>
            <person name="Overgaard C.K."/>
            <person name="Boysen A.T."/>
            <person name="Wollenberg R.D."/>
            <person name="Larsen T.O."/>
            <person name="Sorensen J.L."/>
            <person name="Nielsen K.L."/>
            <person name="Sondergaard T.E."/>
        </authorList>
    </citation>
    <scope>NUCLEOTIDE SEQUENCE [LARGE SCALE GENOMIC DNA]</scope>
    <source>
        <strain evidence="4 5">AAU 773</strain>
    </source>
</reference>
<keyword evidence="2" id="KW-1133">Transmembrane helix</keyword>
<feature type="domain" description="DUF6536" evidence="3">
    <location>
        <begin position="110"/>
        <end position="257"/>
    </location>
</feature>
<dbReference type="InterPro" id="IPR046623">
    <property type="entry name" value="DUF6536"/>
</dbReference>
<keyword evidence="2" id="KW-0812">Transmembrane</keyword>
<comment type="caution">
    <text evidence="4">The sequence shown here is derived from an EMBL/GenBank/DDBJ whole genome shotgun (WGS) entry which is preliminary data.</text>
</comment>
<keyword evidence="2" id="KW-0472">Membrane</keyword>
<dbReference type="PANTHER" id="PTHR35395:SF1">
    <property type="entry name" value="DUF6536 DOMAIN-CONTAINING PROTEIN"/>
    <property type="match status" value="1"/>
</dbReference>
<evidence type="ECO:0000313" key="4">
    <source>
        <dbReference type="EMBL" id="KAK8851222.1"/>
    </source>
</evidence>
<gene>
    <name evidence="4" type="ORF">PGQ11_013701</name>
</gene>
<organism evidence="4 5">
    <name type="scientific">Apiospora arundinis</name>
    <dbReference type="NCBI Taxonomy" id="335852"/>
    <lineage>
        <taxon>Eukaryota</taxon>
        <taxon>Fungi</taxon>
        <taxon>Dikarya</taxon>
        <taxon>Ascomycota</taxon>
        <taxon>Pezizomycotina</taxon>
        <taxon>Sordariomycetes</taxon>
        <taxon>Xylariomycetidae</taxon>
        <taxon>Amphisphaeriales</taxon>
        <taxon>Apiosporaceae</taxon>
        <taxon>Apiospora</taxon>
    </lineage>
</organism>
<keyword evidence="5" id="KW-1185">Reference proteome</keyword>
<feature type="transmembrane region" description="Helical" evidence="2">
    <location>
        <begin position="158"/>
        <end position="178"/>
    </location>
</feature>
<feature type="transmembrane region" description="Helical" evidence="2">
    <location>
        <begin position="413"/>
        <end position="433"/>
    </location>
</feature>
<dbReference type="Proteomes" id="UP001390339">
    <property type="component" value="Unassembled WGS sequence"/>
</dbReference>
<feature type="region of interest" description="Disordered" evidence="1">
    <location>
        <begin position="1"/>
        <end position="28"/>
    </location>
</feature>
<feature type="transmembrane region" description="Helical" evidence="2">
    <location>
        <begin position="528"/>
        <end position="552"/>
    </location>
</feature>
<feature type="transmembrane region" description="Helical" evidence="2">
    <location>
        <begin position="110"/>
        <end position="133"/>
    </location>
</feature>
<dbReference type="PANTHER" id="PTHR35395">
    <property type="entry name" value="DUF6536 DOMAIN-CONTAINING PROTEIN"/>
    <property type="match status" value="1"/>
</dbReference>
<sequence length="801" mass="89829">MPNTDSSSETTAMHELAVLPPSANTVSEERLISHPTLEAETQLLGQPDNDLADSDLADNDLADNAPPLASNEMPFRCDAFATTEKLALWFPRVKETNTCRMRWSKRSRALGLQFAIAGLVFVANLGLTIYTLVHFGSRDGVGLLYAGDCDTVKQLDRWLHLLINVLSTGLLSASNYCMQLQAAPTRKELDEVHKRGDWMDIGILSLRNLRYIDNRRKVVYILLALSSVPIHLIYNSAVFQSLGSNSYTIAVVKDSFLQRAPFDLVVSEKNRAHDPGWDESRVNPPNDYNETITSMRESAIRDLYQELDVPDCFARYNDYFAPQGNALVFVQNQSVQSPAHDSLLIHVGIVPRSDNWAKNMWAIENGTSSFRAFGPPSPVTTWFLGPKRYQVARCLVEEPSQADSRCRFEYSSYILITVCILNLFKAGILFYTWRTHGRRLNTQPSDASDTTGMDDQALSTLGDAIASFMRHPDETTKDRCLASSDQFIFRRSMWGRERNHHRIQDPRPERFKVQSRRWMYSVSLRRRAFTLSLCLLLLAVVLALLFISFTSLRYRSIRVSIPSFWDLGFGSLTPFTYLVIGLPRGDPEGLIANVLLANTPQFLLSLTYLSLNAMLSAFLVQREFALMHRENRRRPLRVSEPVGLQRSSYTISVPLRYGIPLLVASGLMHWLISQSLFLARIAALQDQHGTVNVRDSFSTCGYSPIAVIATGLVQTVAVVLLGFRKYDGVMRMVSTNSRAISAACHVLEGDQGEGYLLPLRWGVVELNEDGVGHCTFTTAPQEGPAVSGQGMRVPMEGKLYM</sequence>
<evidence type="ECO:0000256" key="1">
    <source>
        <dbReference type="SAM" id="MobiDB-lite"/>
    </source>
</evidence>
<protein>
    <recommendedName>
        <fullName evidence="3">DUF6536 domain-containing protein</fullName>
    </recommendedName>
</protein>
<dbReference type="Pfam" id="PF20163">
    <property type="entry name" value="DUF6536"/>
    <property type="match status" value="1"/>
</dbReference>
<evidence type="ECO:0000313" key="5">
    <source>
        <dbReference type="Proteomes" id="UP001390339"/>
    </source>
</evidence>
<proteinExistence type="predicted"/>